<protein>
    <submittedName>
        <fullName evidence="2">Dihydrolipoamide succinyltransferase</fullName>
    </submittedName>
</protein>
<dbReference type="SUPFAM" id="SSF51230">
    <property type="entry name" value="Single hybrid motif"/>
    <property type="match status" value="1"/>
</dbReference>
<dbReference type="Gene3D" id="2.40.50.100">
    <property type="match status" value="1"/>
</dbReference>
<dbReference type="InterPro" id="IPR011053">
    <property type="entry name" value="Single_hybrid_motif"/>
</dbReference>
<dbReference type="EMBL" id="CP036343">
    <property type="protein sequence ID" value="QDT92699.1"/>
    <property type="molecule type" value="Genomic_DNA"/>
</dbReference>
<dbReference type="GO" id="GO:0016740">
    <property type="term" value="F:transferase activity"/>
    <property type="evidence" value="ECO:0007669"/>
    <property type="project" value="UniProtKB-KW"/>
</dbReference>
<dbReference type="Proteomes" id="UP000316855">
    <property type="component" value="Chromosome"/>
</dbReference>
<dbReference type="CDD" id="cd06849">
    <property type="entry name" value="lipoyl_domain"/>
    <property type="match status" value="1"/>
</dbReference>
<organism evidence="2 3">
    <name type="scientific">Gimesia algae</name>
    <dbReference type="NCBI Taxonomy" id="2527971"/>
    <lineage>
        <taxon>Bacteria</taxon>
        <taxon>Pseudomonadati</taxon>
        <taxon>Planctomycetota</taxon>
        <taxon>Planctomycetia</taxon>
        <taxon>Planctomycetales</taxon>
        <taxon>Planctomycetaceae</taxon>
        <taxon>Gimesia</taxon>
    </lineage>
</organism>
<feature type="domain" description="Lipoyl-binding" evidence="1">
    <location>
        <begin position="19"/>
        <end position="74"/>
    </location>
</feature>
<evidence type="ECO:0000313" key="2">
    <source>
        <dbReference type="EMBL" id="QDT92699.1"/>
    </source>
</evidence>
<dbReference type="OrthoDB" id="292232at2"/>
<keyword evidence="2" id="KW-0808">Transferase</keyword>
<keyword evidence="3" id="KW-1185">Reference proteome</keyword>
<accession>A0A517VI62</accession>
<sequence length="86" mass="9003">MSTPILVPPVNRSPQPLKVSLWLTHAGEAIATGDRVVELLFPGVTFDVEAPCAGTIVSCECPAGVEVTTGMVLGWIEPLDSEAEAD</sequence>
<dbReference type="KEGG" id="gax:Pan161_43680"/>
<dbReference type="Pfam" id="PF00364">
    <property type="entry name" value="Biotin_lipoyl"/>
    <property type="match status" value="1"/>
</dbReference>
<reference evidence="2 3" key="1">
    <citation type="submission" date="2019-02" db="EMBL/GenBank/DDBJ databases">
        <title>Deep-cultivation of Planctomycetes and their phenomic and genomic characterization uncovers novel biology.</title>
        <authorList>
            <person name="Wiegand S."/>
            <person name="Jogler M."/>
            <person name="Boedeker C."/>
            <person name="Pinto D."/>
            <person name="Vollmers J."/>
            <person name="Rivas-Marin E."/>
            <person name="Kohn T."/>
            <person name="Peeters S.H."/>
            <person name="Heuer A."/>
            <person name="Rast P."/>
            <person name="Oberbeckmann S."/>
            <person name="Bunk B."/>
            <person name="Jeske O."/>
            <person name="Meyerdierks A."/>
            <person name="Storesund J.E."/>
            <person name="Kallscheuer N."/>
            <person name="Luecker S."/>
            <person name="Lage O.M."/>
            <person name="Pohl T."/>
            <person name="Merkel B.J."/>
            <person name="Hornburger P."/>
            <person name="Mueller R.-W."/>
            <person name="Bruemmer F."/>
            <person name="Labrenz M."/>
            <person name="Spormann A.M."/>
            <person name="Op den Camp H."/>
            <person name="Overmann J."/>
            <person name="Amann R."/>
            <person name="Jetten M.S.M."/>
            <person name="Mascher T."/>
            <person name="Medema M.H."/>
            <person name="Devos D.P."/>
            <person name="Kaster A.-K."/>
            <person name="Ovreas L."/>
            <person name="Rohde M."/>
            <person name="Galperin M.Y."/>
            <person name="Jogler C."/>
        </authorList>
    </citation>
    <scope>NUCLEOTIDE SEQUENCE [LARGE SCALE GENOMIC DNA]</scope>
    <source>
        <strain evidence="2 3">Pan161</strain>
    </source>
</reference>
<name>A0A517VI62_9PLAN</name>
<evidence type="ECO:0000313" key="3">
    <source>
        <dbReference type="Proteomes" id="UP000316855"/>
    </source>
</evidence>
<gene>
    <name evidence="2" type="ORF">Pan161_43680</name>
</gene>
<dbReference type="RefSeq" id="WP_145230575.1">
    <property type="nucleotide sequence ID" value="NZ_CP036343.1"/>
</dbReference>
<dbReference type="AlphaFoldDB" id="A0A517VI62"/>
<evidence type="ECO:0000259" key="1">
    <source>
        <dbReference type="Pfam" id="PF00364"/>
    </source>
</evidence>
<proteinExistence type="predicted"/>
<dbReference type="InterPro" id="IPR000089">
    <property type="entry name" value="Biotin_lipoyl"/>
</dbReference>